<proteinExistence type="predicted"/>
<accession>A0AAV4X5Z1</accession>
<name>A0AAV4X5Z1_CAEEX</name>
<reference evidence="1 2" key="1">
    <citation type="submission" date="2021-06" db="EMBL/GenBank/DDBJ databases">
        <title>Caerostris extrusa draft genome.</title>
        <authorList>
            <person name="Kono N."/>
            <person name="Arakawa K."/>
        </authorList>
    </citation>
    <scope>NUCLEOTIDE SEQUENCE [LARGE SCALE GENOMIC DNA]</scope>
</reference>
<protein>
    <submittedName>
        <fullName evidence="1">Uncharacterized protein</fullName>
    </submittedName>
</protein>
<evidence type="ECO:0000313" key="1">
    <source>
        <dbReference type="EMBL" id="GIY90607.1"/>
    </source>
</evidence>
<organism evidence="1 2">
    <name type="scientific">Caerostris extrusa</name>
    <name type="common">Bark spider</name>
    <name type="synonym">Caerostris bankana</name>
    <dbReference type="NCBI Taxonomy" id="172846"/>
    <lineage>
        <taxon>Eukaryota</taxon>
        <taxon>Metazoa</taxon>
        <taxon>Ecdysozoa</taxon>
        <taxon>Arthropoda</taxon>
        <taxon>Chelicerata</taxon>
        <taxon>Arachnida</taxon>
        <taxon>Araneae</taxon>
        <taxon>Araneomorphae</taxon>
        <taxon>Entelegynae</taxon>
        <taxon>Araneoidea</taxon>
        <taxon>Araneidae</taxon>
        <taxon>Caerostris</taxon>
    </lineage>
</organism>
<dbReference type="Proteomes" id="UP001054945">
    <property type="component" value="Unassembled WGS sequence"/>
</dbReference>
<comment type="caution">
    <text evidence="1">The sequence shown here is derived from an EMBL/GenBank/DDBJ whole genome shotgun (WGS) entry which is preliminary data.</text>
</comment>
<dbReference type="AlphaFoldDB" id="A0AAV4X5Z1"/>
<keyword evidence="2" id="KW-1185">Reference proteome</keyword>
<gene>
    <name evidence="1" type="ORF">CEXT_118801</name>
</gene>
<dbReference type="EMBL" id="BPLR01017331">
    <property type="protein sequence ID" value="GIY90607.1"/>
    <property type="molecule type" value="Genomic_DNA"/>
</dbReference>
<evidence type="ECO:0000313" key="2">
    <source>
        <dbReference type="Proteomes" id="UP001054945"/>
    </source>
</evidence>
<sequence length="96" mass="10584">MRAQRSSTDKLDCFSGNVGEASRSEDIATHVVSISSGLLSPSALPRIHRRIMLHSPPPLPFCGLHRSWSKVRSPNLQQVIVLLNKSRSKTRHGSNS</sequence>